<evidence type="ECO:0000313" key="1">
    <source>
        <dbReference type="EMBL" id="VYU73447.1"/>
    </source>
</evidence>
<proteinExistence type="predicted"/>
<dbReference type="AlphaFoldDB" id="A0A6N3H8N0"/>
<accession>A0A6N3H8N0</accession>
<reference evidence="1" key="1">
    <citation type="submission" date="2019-11" db="EMBL/GenBank/DDBJ databases">
        <authorList>
            <person name="Feng L."/>
        </authorList>
    </citation>
    <scope>NUCLEOTIDE SEQUENCE</scope>
    <source>
        <strain evidence="1">PdistasonisLFYP31</strain>
    </source>
</reference>
<organism evidence="1">
    <name type="scientific">Parabacteroides distasonis</name>
    <dbReference type="NCBI Taxonomy" id="823"/>
    <lineage>
        <taxon>Bacteria</taxon>
        <taxon>Pseudomonadati</taxon>
        <taxon>Bacteroidota</taxon>
        <taxon>Bacteroidia</taxon>
        <taxon>Bacteroidales</taxon>
        <taxon>Tannerellaceae</taxon>
        <taxon>Parabacteroides</taxon>
    </lineage>
</organism>
<protein>
    <submittedName>
        <fullName evidence="1">Uncharacterized protein</fullName>
    </submittedName>
</protein>
<sequence length="47" mass="5455">MNPYDSITCTGSMGMISARSFHEGFCEHPFVFGSKDRHKSVNKYYYQ</sequence>
<name>A0A6N3H8N0_PARDI</name>
<gene>
    <name evidence="1" type="ORF">PDLFYP31_03773</name>
</gene>
<dbReference type="EMBL" id="CACRUW010000028">
    <property type="protein sequence ID" value="VYU73447.1"/>
    <property type="molecule type" value="Genomic_DNA"/>
</dbReference>